<evidence type="ECO:0000313" key="3">
    <source>
        <dbReference type="Proteomes" id="UP001597357"/>
    </source>
</evidence>
<organism evidence="2 3">
    <name type="scientific">Mesonia sediminis</name>
    <dbReference type="NCBI Taxonomy" id="1703946"/>
    <lineage>
        <taxon>Bacteria</taxon>
        <taxon>Pseudomonadati</taxon>
        <taxon>Bacteroidota</taxon>
        <taxon>Flavobacteriia</taxon>
        <taxon>Flavobacteriales</taxon>
        <taxon>Flavobacteriaceae</taxon>
        <taxon>Mesonia</taxon>
    </lineage>
</organism>
<protein>
    <recommendedName>
        <fullName evidence="4">Anti-sigma factor</fullName>
    </recommendedName>
</protein>
<accession>A0ABW5SJM2</accession>
<sequence length="238" mass="27424">MEVWDKELKKLKNREITPSSSAWFEIEHQLNDKAKRKRKRLFFYAVAASFLLGVVLTGLVNQSQQVPEIDVVQPKQQPVKNTIKEEIEGKPQFKSADELKQLFSQQSLSETAEQKQNKSDFNAEQSLIRKEKANKALPVIAKAEQKMANEIQPDSLLPLLPQEKVQLTTTHWNDAQIEAALQKALVQMERQKGAKIYSVDANALLQEVERELDLQFREKIYYALQKRIENIKNAIVKL</sequence>
<dbReference type="EMBL" id="JBHULZ010000041">
    <property type="protein sequence ID" value="MFD2698825.1"/>
    <property type="molecule type" value="Genomic_DNA"/>
</dbReference>
<dbReference type="RefSeq" id="WP_379048776.1">
    <property type="nucleotide sequence ID" value="NZ_JBHULZ010000041.1"/>
</dbReference>
<evidence type="ECO:0000313" key="2">
    <source>
        <dbReference type="EMBL" id="MFD2698825.1"/>
    </source>
</evidence>
<reference evidence="3" key="1">
    <citation type="journal article" date="2019" name="Int. J. Syst. Evol. Microbiol.">
        <title>The Global Catalogue of Microorganisms (GCM) 10K type strain sequencing project: providing services to taxonomists for standard genome sequencing and annotation.</title>
        <authorList>
            <consortium name="The Broad Institute Genomics Platform"/>
            <consortium name="The Broad Institute Genome Sequencing Center for Infectious Disease"/>
            <person name="Wu L."/>
            <person name="Ma J."/>
        </authorList>
    </citation>
    <scope>NUCLEOTIDE SEQUENCE [LARGE SCALE GENOMIC DNA]</scope>
    <source>
        <strain evidence="3">KCTC 42255</strain>
    </source>
</reference>
<evidence type="ECO:0000256" key="1">
    <source>
        <dbReference type="SAM" id="Phobius"/>
    </source>
</evidence>
<gene>
    <name evidence="2" type="ORF">ACFSQ0_12565</name>
</gene>
<name>A0ABW5SJM2_9FLAO</name>
<dbReference type="Proteomes" id="UP001597357">
    <property type="component" value="Unassembled WGS sequence"/>
</dbReference>
<keyword evidence="1" id="KW-0812">Transmembrane</keyword>
<comment type="caution">
    <text evidence="2">The sequence shown here is derived from an EMBL/GenBank/DDBJ whole genome shotgun (WGS) entry which is preliminary data.</text>
</comment>
<evidence type="ECO:0008006" key="4">
    <source>
        <dbReference type="Google" id="ProtNLM"/>
    </source>
</evidence>
<keyword evidence="3" id="KW-1185">Reference proteome</keyword>
<feature type="transmembrane region" description="Helical" evidence="1">
    <location>
        <begin position="41"/>
        <end position="60"/>
    </location>
</feature>
<keyword evidence="1" id="KW-0472">Membrane</keyword>
<proteinExistence type="predicted"/>
<keyword evidence="1" id="KW-1133">Transmembrane helix</keyword>